<dbReference type="EMBL" id="QFXC01000011">
    <property type="protein sequence ID" value="RDH82609.1"/>
    <property type="molecule type" value="Genomic_DNA"/>
</dbReference>
<comment type="subcellular location">
    <subcellularLocation>
        <location evidence="1">Cytoplasm</location>
    </subcellularLocation>
</comment>
<dbReference type="InterPro" id="IPR036527">
    <property type="entry name" value="SCP2_sterol-bd_dom_sf"/>
</dbReference>
<comment type="caution">
    <text evidence="3">The sequence shown here is derived from an EMBL/GenBank/DDBJ whole genome shotgun (WGS) entry which is preliminary data.</text>
</comment>
<reference evidence="3 4" key="1">
    <citation type="journal article" date="2018" name="ISME J.">
        <title>Endosymbiont genomes yield clues of tubeworm success.</title>
        <authorList>
            <person name="Li Y."/>
            <person name="Liles M.R."/>
            <person name="Halanych K.M."/>
        </authorList>
    </citation>
    <scope>NUCLEOTIDE SEQUENCE [LARGE SCALE GENOMIC DNA]</scope>
    <source>
        <strain evidence="3">A1464</strain>
    </source>
</reference>
<dbReference type="InterPro" id="IPR003033">
    <property type="entry name" value="SCP2_sterol-bd_dom"/>
</dbReference>
<sequence length="200" mass="22142">MDLDQALTAAIETALNRYLSLDPDALSRFSSLEGKIIAIEIKDLNKTLSLFPSADDFMILADFDGEADATISGTPIALAKMGLAKDPKDLLFTGEITITGDTSLANQFNRLLSQLDIDWEEILAQNIGDIAAHKIGTVSHGINQWFKRSTNSVFMDAGEYLQEEIHLSPSSAELRKFIKQVDDLREATDRLAMRIKLLKK</sequence>
<evidence type="ECO:0000313" key="3">
    <source>
        <dbReference type="EMBL" id="RDH82609.1"/>
    </source>
</evidence>
<dbReference type="Proteomes" id="UP000254266">
    <property type="component" value="Unassembled WGS sequence"/>
</dbReference>
<evidence type="ECO:0000313" key="4">
    <source>
        <dbReference type="Proteomes" id="UP000254266"/>
    </source>
</evidence>
<dbReference type="Pfam" id="PF02036">
    <property type="entry name" value="SCP2"/>
    <property type="match status" value="1"/>
</dbReference>
<dbReference type="SUPFAM" id="SSF55718">
    <property type="entry name" value="SCP-like"/>
    <property type="match status" value="1"/>
</dbReference>
<dbReference type="InterPro" id="IPR038989">
    <property type="entry name" value="UbiJ"/>
</dbReference>
<gene>
    <name evidence="1" type="primary">ubiJ</name>
    <name evidence="3" type="ORF">DIZ80_10005</name>
</gene>
<dbReference type="PANTHER" id="PTHR38693:SF1">
    <property type="entry name" value="UBIQUINONE BIOSYNTHESIS ACCESSORY FACTOR UBIJ"/>
    <property type="match status" value="1"/>
</dbReference>
<dbReference type="Gene3D" id="3.30.1050.10">
    <property type="entry name" value="SCP2 sterol-binding domain"/>
    <property type="match status" value="1"/>
</dbReference>
<comment type="pathway">
    <text evidence="1">Cofactor biosynthesis; ubiquinone biosynthesis.</text>
</comment>
<dbReference type="HAMAP" id="MF_02215">
    <property type="entry name" value="UbiJ"/>
    <property type="match status" value="1"/>
</dbReference>
<evidence type="ECO:0000256" key="1">
    <source>
        <dbReference type="HAMAP-Rule" id="MF_02215"/>
    </source>
</evidence>
<evidence type="ECO:0000259" key="2">
    <source>
        <dbReference type="Pfam" id="PF02036"/>
    </source>
</evidence>
<feature type="domain" description="SCP2" evidence="2">
    <location>
        <begin position="15"/>
        <end position="112"/>
    </location>
</feature>
<dbReference type="GO" id="GO:0006744">
    <property type="term" value="P:ubiquinone biosynthetic process"/>
    <property type="evidence" value="ECO:0007669"/>
    <property type="project" value="UniProtKB-UniRule"/>
</dbReference>
<protein>
    <recommendedName>
        <fullName evidence="1">Ubiquinone biosynthesis accessory factor UbiJ</fullName>
    </recommendedName>
</protein>
<dbReference type="UniPathway" id="UPA00232"/>
<keyword evidence="1" id="KW-0831">Ubiquinone biosynthesis</keyword>
<organism evidence="3 4">
    <name type="scientific">endosymbiont of Galathealinum brachiosum</name>
    <dbReference type="NCBI Taxonomy" id="2200906"/>
    <lineage>
        <taxon>Bacteria</taxon>
        <taxon>Pseudomonadati</taxon>
        <taxon>Pseudomonadota</taxon>
        <taxon>Gammaproteobacteria</taxon>
        <taxon>sulfur-oxidizing symbionts</taxon>
    </lineage>
</organism>
<comment type="similarity">
    <text evidence="1">Belongs to the UbiJ family.</text>
</comment>
<dbReference type="AlphaFoldDB" id="A0A370DCH8"/>
<dbReference type="PANTHER" id="PTHR38693">
    <property type="entry name" value="UBIQUINONE BIOSYNTHESIS PROTEIN UBIJ"/>
    <property type="match status" value="1"/>
</dbReference>
<dbReference type="GO" id="GO:0005737">
    <property type="term" value="C:cytoplasm"/>
    <property type="evidence" value="ECO:0007669"/>
    <property type="project" value="UniProtKB-SubCell"/>
</dbReference>
<accession>A0A370DCH8</accession>
<name>A0A370DCH8_9GAMM</name>
<keyword evidence="4" id="KW-1185">Reference proteome</keyword>
<proteinExistence type="inferred from homology"/>
<comment type="function">
    <text evidence="1">Required for ubiquinone (coenzyme Q) biosynthesis. Binds hydrophobic ubiquinone biosynthetic intermediates via its SCP2 domain and is essential for the stability of the Ubi complex. May constitute a docking platform where Ubi enzymes assemble and access their SCP2-bound polyprenyl substrates.</text>
</comment>
<keyword evidence="1" id="KW-0963">Cytoplasm</keyword>